<sequence>MARNACQTSCYLDKLLNAGPHGLHQGIALNVLGHADAKGKLFLQTKILQANLPEVLCGQNGDNQILA</sequence>
<dbReference type="Proteomes" id="UP000241868">
    <property type="component" value="Unassembled WGS sequence"/>
</dbReference>
<dbReference type="OrthoDB" id="9766527at2"/>
<proteinExistence type="predicted"/>
<evidence type="ECO:0000313" key="1">
    <source>
        <dbReference type="EMBL" id="PSJ80741.1"/>
    </source>
</evidence>
<comment type="caution">
    <text evidence="1">The sequence shown here is derived from an EMBL/GenBank/DDBJ whole genome shotgun (WGS) entry which is preliminary data.</text>
</comment>
<accession>A0A2P7U1D6</accession>
<dbReference type="EMBL" id="PXYY01000017">
    <property type="protein sequence ID" value="PSJ80741.1"/>
    <property type="molecule type" value="Genomic_DNA"/>
</dbReference>
<organism evidence="1 2">
    <name type="scientific">Neisseria iguanae</name>
    <dbReference type="NCBI Taxonomy" id="90242"/>
    <lineage>
        <taxon>Bacteria</taxon>
        <taxon>Pseudomonadati</taxon>
        <taxon>Pseudomonadota</taxon>
        <taxon>Betaproteobacteria</taxon>
        <taxon>Neisseriales</taxon>
        <taxon>Neisseriaceae</taxon>
        <taxon>Neisseria</taxon>
    </lineage>
</organism>
<protein>
    <submittedName>
        <fullName evidence="1">Uncharacterized protein</fullName>
    </submittedName>
</protein>
<dbReference type="RefSeq" id="WP_106740920.1">
    <property type="nucleotide sequence ID" value="NZ_PXYY01000017.1"/>
</dbReference>
<reference evidence="1 2" key="1">
    <citation type="submission" date="2018-03" db="EMBL/GenBank/DDBJ databases">
        <title>Neisseria weixii sp. nov., isolated from the intestinal contents of Tibetan Plateau pika (Ochotona curzoniae) in Yushu, Qinghai Province, China.</title>
        <authorList>
            <person name="Gui Z."/>
        </authorList>
    </citation>
    <scope>NUCLEOTIDE SEQUENCE [LARGE SCALE GENOMIC DNA]</scope>
    <source>
        <strain evidence="1 2">ATCC 51483</strain>
    </source>
</reference>
<dbReference type="AlphaFoldDB" id="A0A2P7U1D6"/>
<keyword evidence="2" id="KW-1185">Reference proteome</keyword>
<name>A0A2P7U1D6_9NEIS</name>
<gene>
    <name evidence="1" type="ORF">C7N83_04415</name>
</gene>
<evidence type="ECO:0000313" key="2">
    <source>
        <dbReference type="Proteomes" id="UP000241868"/>
    </source>
</evidence>